<dbReference type="GO" id="GO:0003676">
    <property type="term" value="F:nucleic acid binding"/>
    <property type="evidence" value="ECO:0007669"/>
    <property type="project" value="InterPro"/>
</dbReference>
<dbReference type="OrthoDB" id="9803878at2"/>
<feature type="compositionally biased region" description="Basic and acidic residues" evidence="1">
    <location>
        <begin position="1"/>
        <end position="10"/>
    </location>
</feature>
<evidence type="ECO:0000259" key="2">
    <source>
        <dbReference type="PROSITE" id="PS50994"/>
    </source>
</evidence>
<reference evidence="3 4" key="1">
    <citation type="submission" date="2018-03" db="EMBL/GenBank/DDBJ databases">
        <title>The draft genome of Mesorhizobium sp. 6GN-30.</title>
        <authorList>
            <person name="Liu L."/>
            <person name="Li L."/>
            <person name="Wang T."/>
            <person name="Zhang X."/>
            <person name="Liang L."/>
        </authorList>
    </citation>
    <scope>NUCLEOTIDE SEQUENCE [LARGE SCALE GENOMIC DNA]</scope>
    <source>
        <strain evidence="3 4">6GN30</strain>
    </source>
</reference>
<dbReference type="InterPro" id="IPR036397">
    <property type="entry name" value="RNaseH_sf"/>
</dbReference>
<organism evidence="3 4">
    <name type="scientific">Kumtagia ephedrae</name>
    <dbReference type="NCBI Taxonomy" id="2116701"/>
    <lineage>
        <taxon>Bacteria</taxon>
        <taxon>Pseudomonadati</taxon>
        <taxon>Pseudomonadota</taxon>
        <taxon>Alphaproteobacteria</taxon>
        <taxon>Hyphomicrobiales</taxon>
        <taxon>Phyllobacteriaceae</taxon>
        <taxon>Kumtagia</taxon>
    </lineage>
</organism>
<dbReference type="Pfam" id="PF13683">
    <property type="entry name" value="rve_3"/>
    <property type="match status" value="1"/>
</dbReference>
<feature type="region of interest" description="Disordered" evidence="1">
    <location>
        <begin position="1"/>
        <end position="22"/>
    </location>
</feature>
<proteinExistence type="predicted"/>
<evidence type="ECO:0000313" key="3">
    <source>
        <dbReference type="EMBL" id="PSJ48702.1"/>
    </source>
</evidence>
<feature type="domain" description="Integrase catalytic" evidence="2">
    <location>
        <begin position="1"/>
        <end position="84"/>
    </location>
</feature>
<comment type="caution">
    <text evidence="3">The sequence shown here is derived from an EMBL/GenBank/DDBJ whole genome shotgun (WGS) entry which is preliminary data.</text>
</comment>
<protein>
    <submittedName>
        <fullName evidence="3">Transposase</fullName>
    </submittedName>
</protein>
<feature type="non-terminal residue" evidence="3">
    <location>
        <position position="84"/>
    </location>
</feature>
<name>A0A2P7RES8_9HYPH</name>
<gene>
    <name evidence="3" type="ORF">C7I84_29465</name>
</gene>
<dbReference type="Gene3D" id="3.30.420.10">
    <property type="entry name" value="Ribonuclease H-like superfamily/Ribonuclease H"/>
    <property type="match status" value="1"/>
</dbReference>
<evidence type="ECO:0000313" key="4">
    <source>
        <dbReference type="Proteomes" id="UP000241229"/>
    </source>
</evidence>
<keyword evidence="4" id="KW-1185">Reference proteome</keyword>
<sequence>TFGLPDRLRLDNGSPWGSTGAGGLTGLSVKWLKLGIALEFITPASPQENGRHERMHGTLKADTLNPPAATPAEQQRRFDAFRQS</sequence>
<dbReference type="Proteomes" id="UP000241229">
    <property type="component" value="Unassembled WGS sequence"/>
</dbReference>
<dbReference type="SUPFAM" id="SSF53098">
    <property type="entry name" value="Ribonuclease H-like"/>
    <property type="match status" value="1"/>
</dbReference>
<feature type="compositionally biased region" description="Basic and acidic residues" evidence="1">
    <location>
        <begin position="74"/>
        <end position="84"/>
    </location>
</feature>
<dbReference type="InterPro" id="IPR012337">
    <property type="entry name" value="RNaseH-like_sf"/>
</dbReference>
<evidence type="ECO:0000256" key="1">
    <source>
        <dbReference type="SAM" id="MobiDB-lite"/>
    </source>
</evidence>
<dbReference type="InterPro" id="IPR001584">
    <property type="entry name" value="Integrase_cat-core"/>
</dbReference>
<dbReference type="PROSITE" id="PS50994">
    <property type="entry name" value="INTEGRASE"/>
    <property type="match status" value="1"/>
</dbReference>
<accession>A0A2P7RES8</accession>
<feature type="region of interest" description="Disordered" evidence="1">
    <location>
        <begin position="44"/>
        <end position="84"/>
    </location>
</feature>
<dbReference type="AlphaFoldDB" id="A0A2P7RES8"/>
<dbReference type="GO" id="GO:0015074">
    <property type="term" value="P:DNA integration"/>
    <property type="evidence" value="ECO:0007669"/>
    <property type="project" value="InterPro"/>
</dbReference>
<feature type="non-terminal residue" evidence="3">
    <location>
        <position position="1"/>
    </location>
</feature>
<dbReference type="RefSeq" id="WP_133170195.1">
    <property type="nucleotide sequence ID" value="NZ_PXYK01000101.1"/>
</dbReference>
<dbReference type="EMBL" id="PXYK01000101">
    <property type="protein sequence ID" value="PSJ48702.1"/>
    <property type="molecule type" value="Genomic_DNA"/>
</dbReference>